<reference evidence="1" key="1">
    <citation type="submission" date="2021-08" db="EMBL/GenBank/DDBJ databases">
        <title>Novel anaerobic bacterium isolated from sea squirt in East Sea, Republic of Korea.</title>
        <authorList>
            <person name="Nguyen T.H."/>
            <person name="Li Z."/>
            <person name="Lee Y.-J."/>
            <person name="Ko J."/>
            <person name="Kim S.-G."/>
        </authorList>
    </citation>
    <scope>NUCLEOTIDE SEQUENCE</scope>
    <source>
        <strain evidence="1">KCTC 25031</strain>
    </source>
</reference>
<evidence type="ECO:0000313" key="2">
    <source>
        <dbReference type="Proteomes" id="UP000826212"/>
    </source>
</evidence>
<name>A0AC61NP30_9BACT</name>
<proteinExistence type="predicted"/>
<organism evidence="1 2">
    <name type="scientific">Halosquirtibacter laminarini</name>
    <dbReference type="NCBI Taxonomy" id="3374600"/>
    <lineage>
        <taxon>Bacteria</taxon>
        <taxon>Pseudomonadati</taxon>
        <taxon>Bacteroidota</taxon>
        <taxon>Bacteroidia</taxon>
        <taxon>Marinilabiliales</taxon>
        <taxon>Prolixibacteraceae</taxon>
        <taxon>Halosquirtibacter</taxon>
    </lineage>
</organism>
<sequence length="741" mass="85281">MRNNLLLAIAMILYISVSAKKEIFVSPKGSDKGNGSIEAPFKTIGRASMKVKQFVHKNSSEDIIVYLREGRHQLNKTLVLGLPHTLKNGHKLTFESYKDEDVVLSSGLPIRKWKKVKRYPKGTPSAAKGHLYEAVMPRGLKSFRTLYDGNSRLVRAKSKKFQMPRNEKIRRADSQNAYYNRDRIHLRMFPFTDQIKDWSNLSDVEVFFNPVPWNINIIQLESVDMKNKIAYLAFEANALPFSSGSHRFGWVENVIDYLDKPGEWCVNTKSRKIYYWPESGTPSKTIYAPQLMELVRVEGKIHYDLLKDTPAKNIQFKGLTFSHADRTVWYKNRKGWGIQHDWDTFDYGNAMLRFRGAEACLVENCHFTNSGGSAIRLDLYAQKIKIQKNLIDHVGHMGILLAGYGPGIKDVNKNNVIQNNIIHHCGEIVYHGHAIFAWQSGSNIIANNYIHDVPRKAVGICGVRCQILMKDECNFDEASRTIRWSEVIPNIDSTKSIIQRYAPFLHARNNIIENNRVERTMLKLSDGSSINVSGAGLGNVVRHNYLYDIPYVGIRNDDWQDGTTIRNNLLVNVRRIGIIHKGINTVENNIMINCAKGIHFRAYPQQFFEPESSISHNIFYNTSKDYVPNTTFKWGNMFVHKAGKKPIPYEYQMDYNCYFWPGAKADLEDKRKNGIEAHAVIMDPKFKDIKHFDYRICNKKLIQAIDFKPFDVTMSSFGVNKDYPKNFFLMNEKALADEKYE</sequence>
<gene>
    <name evidence="1" type="ORF">K4L44_06455</name>
</gene>
<protein>
    <submittedName>
        <fullName evidence="1">Right-handed parallel beta-helix repeat-containing protein</fullName>
    </submittedName>
</protein>
<keyword evidence="2" id="KW-1185">Reference proteome</keyword>
<dbReference type="Proteomes" id="UP000826212">
    <property type="component" value="Chromosome"/>
</dbReference>
<accession>A0AC61NP30</accession>
<dbReference type="EMBL" id="CP081303">
    <property type="protein sequence ID" value="QZE15467.1"/>
    <property type="molecule type" value="Genomic_DNA"/>
</dbReference>
<evidence type="ECO:0000313" key="1">
    <source>
        <dbReference type="EMBL" id="QZE15467.1"/>
    </source>
</evidence>